<proteinExistence type="predicted"/>
<organism evidence="1 2">
    <name type="scientific">Pseudoduganella rivuli</name>
    <dbReference type="NCBI Taxonomy" id="2666085"/>
    <lineage>
        <taxon>Bacteria</taxon>
        <taxon>Pseudomonadati</taxon>
        <taxon>Pseudomonadota</taxon>
        <taxon>Betaproteobacteria</taxon>
        <taxon>Burkholderiales</taxon>
        <taxon>Oxalobacteraceae</taxon>
        <taxon>Telluria group</taxon>
        <taxon>Pseudoduganella</taxon>
    </lineage>
</organism>
<keyword evidence="2" id="KW-1185">Reference proteome</keyword>
<name>A0A7X2IIE6_9BURK</name>
<dbReference type="Proteomes" id="UP000446768">
    <property type="component" value="Unassembled WGS sequence"/>
</dbReference>
<dbReference type="RefSeq" id="WP_154371072.1">
    <property type="nucleotide sequence ID" value="NZ_WKJJ01000001.1"/>
</dbReference>
<gene>
    <name evidence="1" type="ORF">GJ700_02600</name>
</gene>
<sequence>METPNIKANGPAYEKGEHRYGVPLDYVADKLSNAILALNALASARPELASELHQAMHYQLVAFLGLNNMLGAANDRELPVRILRGTHEDAERWIQLVLEQGDVMGVHQAN</sequence>
<protein>
    <submittedName>
        <fullName evidence="1">Uncharacterized protein</fullName>
    </submittedName>
</protein>
<dbReference type="AlphaFoldDB" id="A0A7X2IIE6"/>
<evidence type="ECO:0000313" key="1">
    <source>
        <dbReference type="EMBL" id="MRV70609.1"/>
    </source>
</evidence>
<evidence type="ECO:0000313" key="2">
    <source>
        <dbReference type="Proteomes" id="UP000446768"/>
    </source>
</evidence>
<dbReference type="EMBL" id="WKJJ01000001">
    <property type="protein sequence ID" value="MRV70609.1"/>
    <property type="molecule type" value="Genomic_DNA"/>
</dbReference>
<comment type="caution">
    <text evidence="1">The sequence shown here is derived from an EMBL/GenBank/DDBJ whole genome shotgun (WGS) entry which is preliminary data.</text>
</comment>
<reference evidence="1 2" key="1">
    <citation type="submission" date="2019-11" db="EMBL/GenBank/DDBJ databases">
        <title>Novel species isolated from a subtropical stream in China.</title>
        <authorList>
            <person name="Lu H."/>
        </authorList>
    </citation>
    <scope>NUCLEOTIDE SEQUENCE [LARGE SCALE GENOMIC DNA]</scope>
    <source>
        <strain evidence="1 2">FT92W</strain>
    </source>
</reference>
<accession>A0A7X2IIE6</accession>